<name>A0A540V3S0_9BACL</name>
<evidence type="ECO:0000313" key="3">
    <source>
        <dbReference type="Proteomes" id="UP000315753"/>
    </source>
</evidence>
<accession>A0A540V3S0</accession>
<proteinExistence type="predicted"/>
<evidence type="ECO:0008006" key="4">
    <source>
        <dbReference type="Google" id="ProtNLM"/>
    </source>
</evidence>
<dbReference type="RefSeq" id="WP_141602175.1">
    <property type="nucleotide sequence ID" value="NZ_JARMSB010000008.1"/>
</dbReference>
<comment type="caution">
    <text evidence="2">The sequence shown here is derived from an EMBL/GenBank/DDBJ whole genome shotgun (WGS) entry which is preliminary data.</text>
</comment>
<dbReference type="AlphaFoldDB" id="A0A540V3S0"/>
<organism evidence="2 3">
    <name type="scientific">Ureibacillus terrenus</name>
    <dbReference type="NCBI Taxonomy" id="118246"/>
    <lineage>
        <taxon>Bacteria</taxon>
        <taxon>Bacillati</taxon>
        <taxon>Bacillota</taxon>
        <taxon>Bacilli</taxon>
        <taxon>Bacillales</taxon>
        <taxon>Caryophanaceae</taxon>
        <taxon>Ureibacillus</taxon>
    </lineage>
</organism>
<keyword evidence="1" id="KW-0812">Transmembrane</keyword>
<evidence type="ECO:0000313" key="2">
    <source>
        <dbReference type="EMBL" id="TQE90883.1"/>
    </source>
</evidence>
<keyword evidence="1" id="KW-1133">Transmembrane helix</keyword>
<dbReference type="Pfam" id="PF09551">
    <property type="entry name" value="Spore_II_R"/>
    <property type="match status" value="1"/>
</dbReference>
<dbReference type="Proteomes" id="UP000315753">
    <property type="component" value="Unassembled WGS sequence"/>
</dbReference>
<dbReference type="InterPro" id="IPR014202">
    <property type="entry name" value="Spore_II_R"/>
</dbReference>
<reference evidence="2 3" key="1">
    <citation type="submission" date="2019-06" db="EMBL/GenBank/DDBJ databases">
        <title>Genome sequence of Ureibacillus terrenus.</title>
        <authorList>
            <person name="Maclea K.S."/>
            <person name="Simoes M."/>
        </authorList>
    </citation>
    <scope>NUCLEOTIDE SEQUENCE [LARGE SCALE GENOMIC DNA]</scope>
    <source>
        <strain evidence="2 3">ATCC BAA-384</strain>
    </source>
</reference>
<feature type="transmembrane region" description="Helical" evidence="1">
    <location>
        <begin position="20"/>
        <end position="42"/>
    </location>
</feature>
<sequence>MLNDYEIIRNEKERVHPIVSILKLLASSLAVYCFLLMVPDLVDQFYELREKMIDDSLKVRVIANSNTNADQQLKEEMVASLQPMFTEILYNEANGIDNDEALAKLDTYVARHYGEHDVKINLGEHLTPPKWDGNTFYPQGYYNTLVLTIGAGRGDNFWCSIFSNLCKRPSEKDKEELKEEEEKEEVRFLVWEWLKKLFA</sequence>
<keyword evidence="3" id="KW-1185">Reference proteome</keyword>
<dbReference type="OrthoDB" id="9793324at2"/>
<keyword evidence="1" id="KW-0472">Membrane</keyword>
<gene>
    <name evidence="2" type="ORF">FKZ59_07700</name>
</gene>
<evidence type="ECO:0000256" key="1">
    <source>
        <dbReference type="SAM" id="Phobius"/>
    </source>
</evidence>
<dbReference type="EMBL" id="VIGD01000008">
    <property type="protein sequence ID" value="TQE90883.1"/>
    <property type="molecule type" value="Genomic_DNA"/>
</dbReference>
<protein>
    <recommendedName>
        <fullName evidence="4">Stage II sporulation protein R</fullName>
    </recommendedName>
</protein>